<reference evidence="2" key="1">
    <citation type="journal article" date="2019" name="Int. J. Syst. Evol. Microbiol.">
        <title>The Global Catalogue of Microorganisms (GCM) 10K type strain sequencing project: providing services to taxonomists for standard genome sequencing and annotation.</title>
        <authorList>
            <consortium name="The Broad Institute Genomics Platform"/>
            <consortium name="The Broad Institute Genome Sequencing Center for Infectious Disease"/>
            <person name="Wu L."/>
            <person name="Ma J."/>
        </authorList>
    </citation>
    <scope>NUCLEOTIDE SEQUENCE [LARGE SCALE GENOMIC DNA]</scope>
    <source>
        <strain evidence="2">CGMCC 4.1437</strain>
    </source>
</reference>
<dbReference type="RefSeq" id="WP_380223431.1">
    <property type="nucleotide sequence ID" value="NZ_JBHSOF010000002.1"/>
</dbReference>
<organism evidence="1 2">
    <name type="scientific">Kitasatospora misakiensis</name>
    <dbReference type="NCBI Taxonomy" id="67330"/>
    <lineage>
        <taxon>Bacteria</taxon>
        <taxon>Bacillati</taxon>
        <taxon>Actinomycetota</taxon>
        <taxon>Actinomycetes</taxon>
        <taxon>Kitasatosporales</taxon>
        <taxon>Streptomycetaceae</taxon>
        <taxon>Kitasatospora</taxon>
    </lineage>
</organism>
<dbReference type="EMBL" id="JBHSOF010000002">
    <property type="protein sequence ID" value="MFC5661842.1"/>
    <property type="molecule type" value="Genomic_DNA"/>
</dbReference>
<sequence length="44" mass="4550">MSAIHLFVGLTLSFLALLALATVALGVVISLRMPGRAGEDGRPD</sequence>
<gene>
    <name evidence="1" type="ORF">ACFP3U_02465</name>
</gene>
<evidence type="ECO:0000313" key="2">
    <source>
        <dbReference type="Proteomes" id="UP001595975"/>
    </source>
</evidence>
<accession>A0ABW0WUB7</accession>
<proteinExistence type="predicted"/>
<evidence type="ECO:0000313" key="1">
    <source>
        <dbReference type="EMBL" id="MFC5661842.1"/>
    </source>
</evidence>
<dbReference type="Proteomes" id="UP001595975">
    <property type="component" value="Unassembled WGS sequence"/>
</dbReference>
<protein>
    <submittedName>
        <fullName evidence="1">Uncharacterized protein</fullName>
    </submittedName>
</protein>
<name>A0ABW0WUB7_9ACTN</name>
<comment type="caution">
    <text evidence="1">The sequence shown here is derived from an EMBL/GenBank/DDBJ whole genome shotgun (WGS) entry which is preliminary data.</text>
</comment>
<keyword evidence="2" id="KW-1185">Reference proteome</keyword>